<feature type="region of interest" description="Disordered" evidence="5">
    <location>
        <begin position="165"/>
        <end position="186"/>
    </location>
</feature>
<dbReference type="OrthoDB" id="4184921at2"/>
<feature type="domain" description="RNA polymerase sigma-70 region 2" evidence="6">
    <location>
        <begin position="17"/>
        <end position="84"/>
    </location>
</feature>
<keyword evidence="3" id="KW-0731">Sigma factor</keyword>
<evidence type="ECO:0000256" key="1">
    <source>
        <dbReference type="ARBA" id="ARBA00010641"/>
    </source>
</evidence>
<organism evidence="8 9">
    <name type="scientific">Streptomyces nodosus</name>
    <dbReference type="NCBI Taxonomy" id="40318"/>
    <lineage>
        <taxon>Bacteria</taxon>
        <taxon>Bacillati</taxon>
        <taxon>Actinomycetota</taxon>
        <taxon>Actinomycetes</taxon>
        <taxon>Kitasatosporales</taxon>
        <taxon>Streptomycetaceae</taxon>
        <taxon>Streptomyces</taxon>
    </lineage>
</organism>
<dbReference type="InterPro" id="IPR013249">
    <property type="entry name" value="RNA_pol_sigma70_r4_t2"/>
</dbReference>
<reference evidence="8 9" key="1">
    <citation type="submission" date="2017-09" db="EMBL/GenBank/DDBJ databases">
        <title>Streptomyces genome completion.</title>
        <authorList>
            <person name="Lee N."/>
            <person name="Cho B.-K."/>
        </authorList>
    </citation>
    <scope>NUCLEOTIDE SEQUENCE [LARGE SCALE GENOMIC DNA]</scope>
    <source>
        <strain evidence="8 9">ATCC 14899</strain>
    </source>
</reference>
<dbReference type="InterPro" id="IPR007627">
    <property type="entry name" value="RNA_pol_sigma70_r2"/>
</dbReference>
<protein>
    <submittedName>
        <fullName evidence="8">Sigma-70 family RNA polymerase sigma factor</fullName>
    </submittedName>
</protein>
<dbReference type="GO" id="GO:0006352">
    <property type="term" value="P:DNA-templated transcription initiation"/>
    <property type="evidence" value="ECO:0007669"/>
    <property type="project" value="InterPro"/>
</dbReference>
<gene>
    <name evidence="8" type="ORF">CP978_12995</name>
</gene>
<keyword evidence="2" id="KW-0805">Transcription regulation</keyword>
<dbReference type="GO" id="GO:0016987">
    <property type="term" value="F:sigma factor activity"/>
    <property type="evidence" value="ECO:0007669"/>
    <property type="project" value="UniProtKB-KW"/>
</dbReference>
<evidence type="ECO:0000256" key="3">
    <source>
        <dbReference type="ARBA" id="ARBA00023082"/>
    </source>
</evidence>
<evidence type="ECO:0000313" key="9">
    <source>
        <dbReference type="Proteomes" id="UP000325763"/>
    </source>
</evidence>
<dbReference type="SUPFAM" id="SSF88946">
    <property type="entry name" value="Sigma2 domain of RNA polymerase sigma factors"/>
    <property type="match status" value="1"/>
</dbReference>
<evidence type="ECO:0000259" key="6">
    <source>
        <dbReference type="Pfam" id="PF04542"/>
    </source>
</evidence>
<sequence>MVGGDVDTRHEQDFTALYRAHHPAVEAYVRRRLSDAEDCDDVVAEVFLTAWRRLDEIPRAAVLPWLYATARRILANTHRAERRRRMLAETAAQQRQCLTRDPAEDIAGAQAVAMAFDSLSDSDKEVLRLALWEELPARHAAIVIGCTTATFHVRLHRARRRLREHLDRPAASPSRRTSSILGGVDA</sequence>
<dbReference type="PANTHER" id="PTHR43133">
    <property type="entry name" value="RNA POLYMERASE ECF-TYPE SIGMA FACTO"/>
    <property type="match status" value="1"/>
</dbReference>
<dbReference type="Pfam" id="PF04542">
    <property type="entry name" value="Sigma70_r2"/>
    <property type="match status" value="1"/>
</dbReference>
<dbReference type="PANTHER" id="PTHR43133:SF25">
    <property type="entry name" value="RNA POLYMERASE SIGMA FACTOR RFAY-RELATED"/>
    <property type="match status" value="1"/>
</dbReference>
<name>A0A5P2W1Q8_9ACTN</name>
<evidence type="ECO:0000313" key="8">
    <source>
        <dbReference type="EMBL" id="QEV39365.1"/>
    </source>
</evidence>
<dbReference type="InterPro" id="IPR014284">
    <property type="entry name" value="RNA_pol_sigma-70_dom"/>
</dbReference>
<dbReference type="Pfam" id="PF08281">
    <property type="entry name" value="Sigma70_r4_2"/>
    <property type="match status" value="1"/>
</dbReference>
<dbReference type="RefSeq" id="WP_079162116.1">
    <property type="nucleotide sequence ID" value="NZ_CP071465.1"/>
</dbReference>
<dbReference type="InterPro" id="IPR013325">
    <property type="entry name" value="RNA_pol_sigma_r2"/>
</dbReference>
<dbReference type="AlphaFoldDB" id="A0A5P2W1Q8"/>
<proteinExistence type="inferred from homology"/>
<feature type="compositionally biased region" description="Low complexity" evidence="5">
    <location>
        <begin position="169"/>
        <end position="179"/>
    </location>
</feature>
<dbReference type="Gene3D" id="1.10.1740.10">
    <property type="match status" value="1"/>
</dbReference>
<dbReference type="KEGG" id="snq:CP978_12995"/>
<dbReference type="Gene3D" id="1.10.10.10">
    <property type="entry name" value="Winged helix-like DNA-binding domain superfamily/Winged helix DNA-binding domain"/>
    <property type="match status" value="1"/>
</dbReference>
<dbReference type="InterPro" id="IPR039425">
    <property type="entry name" value="RNA_pol_sigma-70-like"/>
</dbReference>
<dbReference type="NCBIfam" id="TIGR02937">
    <property type="entry name" value="sigma70-ECF"/>
    <property type="match status" value="1"/>
</dbReference>
<evidence type="ECO:0000256" key="2">
    <source>
        <dbReference type="ARBA" id="ARBA00023015"/>
    </source>
</evidence>
<evidence type="ECO:0000259" key="7">
    <source>
        <dbReference type="Pfam" id="PF08281"/>
    </source>
</evidence>
<comment type="similarity">
    <text evidence="1">Belongs to the sigma-70 factor family. ECF subfamily.</text>
</comment>
<evidence type="ECO:0000256" key="5">
    <source>
        <dbReference type="SAM" id="MobiDB-lite"/>
    </source>
</evidence>
<accession>A0A5P2W1Q8</accession>
<dbReference type="InterPro" id="IPR013324">
    <property type="entry name" value="RNA_pol_sigma_r3/r4-like"/>
</dbReference>
<dbReference type="InterPro" id="IPR036388">
    <property type="entry name" value="WH-like_DNA-bd_sf"/>
</dbReference>
<keyword evidence="4" id="KW-0804">Transcription</keyword>
<dbReference type="SUPFAM" id="SSF88659">
    <property type="entry name" value="Sigma3 and sigma4 domains of RNA polymerase sigma factors"/>
    <property type="match status" value="1"/>
</dbReference>
<dbReference type="GO" id="GO:0003677">
    <property type="term" value="F:DNA binding"/>
    <property type="evidence" value="ECO:0007669"/>
    <property type="project" value="InterPro"/>
</dbReference>
<evidence type="ECO:0000256" key="4">
    <source>
        <dbReference type="ARBA" id="ARBA00023163"/>
    </source>
</evidence>
<feature type="domain" description="RNA polymerase sigma factor 70 region 4 type 2" evidence="7">
    <location>
        <begin position="110"/>
        <end position="162"/>
    </location>
</feature>
<dbReference type="EMBL" id="CP023747">
    <property type="protein sequence ID" value="QEV39365.1"/>
    <property type="molecule type" value="Genomic_DNA"/>
</dbReference>
<dbReference type="Proteomes" id="UP000325763">
    <property type="component" value="Chromosome"/>
</dbReference>